<dbReference type="InterPro" id="IPR051165">
    <property type="entry name" value="Multifunctional_ANK_Repeat"/>
</dbReference>
<dbReference type="PANTHER" id="PTHR24123">
    <property type="entry name" value="ANKYRIN REPEAT-CONTAINING"/>
    <property type="match status" value="1"/>
</dbReference>
<evidence type="ECO:0000313" key="4">
    <source>
        <dbReference type="EMBL" id="KJV61983.1"/>
    </source>
</evidence>
<reference evidence="4 5" key="1">
    <citation type="submission" date="2015-01" db="EMBL/GenBank/DDBJ databases">
        <title>Genome Sequencing of Rickettsiales.</title>
        <authorList>
            <person name="Daugherty S.C."/>
            <person name="Su Q."/>
            <person name="Abolude K."/>
            <person name="Beier-Sexton M."/>
            <person name="Carlyon J.A."/>
            <person name="Carter R."/>
            <person name="Day N.P."/>
            <person name="Dumler S.J."/>
            <person name="Dyachenko V."/>
            <person name="Godinez A."/>
            <person name="Kurtti T.J."/>
            <person name="Lichay M."/>
            <person name="Mullins K.E."/>
            <person name="Ott S."/>
            <person name="Pappas-Brown V."/>
            <person name="Paris D.H."/>
            <person name="Patel P."/>
            <person name="Richards A.L."/>
            <person name="Sadzewicz L."/>
            <person name="Sears K."/>
            <person name="Seidman D."/>
            <person name="Sengamalay N."/>
            <person name="Stenos J."/>
            <person name="Tallon L.J."/>
            <person name="Vincent G."/>
            <person name="Fraser C.M."/>
            <person name="Munderloh U."/>
            <person name="Dunning-Hotopp J.C."/>
        </authorList>
    </citation>
    <scope>NUCLEOTIDE SEQUENCE [LARGE SCALE GENOMIC DNA]</scope>
    <source>
        <strain evidence="4 5">Ac/Pa</strain>
    </source>
</reference>
<dbReference type="PROSITE" id="PS50088">
    <property type="entry name" value="ANK_REPEAT"/>
    <property type="match status" value="1"/>
</dbReference>
<evidence type="ECO:0000313" key="5">
    <source>
        <dbReference type="Proteomes" id="UP000033556"/>
    </source>
</evidence>
<dbReference type="InterPro" id="IPR036770">
    <property type="entry name" value="Ankyrin_rpt-contain_sf"/>
</dbReference>
<dbReference type="AlphaFoldDB" id="A0A0F3N1W1"/>
<dbReference type="PANTHER" id="PTHR24123:SF33">
    <property type="entry name" value="PROTEIN HOS4"/>
    <property type="match status" value="1"/>
</dbReference>
<feature type="repeat" description="ANK" evidence="3">
    <location>
        <begin position="55"/>
        <end position="87"/>
    </location>
</feature>
<evidence type="ECO:0000256" key="2">
    <source>
        <dbReference type="ARBA" id="ARBA00023043"/>
    </source>
</evidence>
<gene>
    <name evidence="4" type="ORF">APHACPA_1001</name>
</gene>
<proteinExistence type="predicted"/>
<dbReference type="Gene3D" id="1.25.40.20">
    <property type="entry name" value="Ankyrin repeat-containing domain"/>
    <property type="match status" value="1"/>
</dbReference>
<sequence>MDRAKLLLEHNASLNIKDNYGQTILHKLIAFNSIDKMEFLLQNATNIDLEIKNHYGFTPLYSSVFDENIKAAELLLKNGADANFNHHTN</sequence>
<evidence type="ECO:0000256" key="3">
    <source>
        <dbReference type="PROSITE-ProRule" id="PRU00023"/>
    </source>
</evidence>
<dbReference type="SMART" id="SM00248">
    <property type="entry name" value="ANK"/>
    <property type="match status" value="2"/>
</dbReference>
<dbReference type="Pfam" id="PF12796">
    <property type="entry name" value="Ank_2"/>
    <property type="match status" value="1"/>
</dbReference>
<dbReference type="SUPFAM" id="SSF48403">
    <property type="entry name" value="Ankyrin repeat"/>
    <property type="match status" value="1"/>
</dbReference>
<dbReference type="Proteomes" id="UP000033556">
    <property type="component" value="Unassembled WGS sequence"/>
</dbReference>
<organism evidence="4 5">
    <name type="scientific">Rickettsia amblyommatis str. Ac/Pa</name>
    <dbReference type="NCBI Taxonomy" id="1359164"/>
    <lineage>
        <taxon>Bacteria</taxon>
        <taxon>Pseudomonadati</taxon>
        <taxon>Pseudomonadota</taxon>
        <taxon>Alphaproteobacteria</taxon>
        <taxon>Rickettsiales</taxon>
        <taxon>Rickettsiaceae</taxon>
        <taxon>Rickettsieae</taxon>
        <taxon>Rickettsia</taxon>
        <taxon>spotted fever group</taxon>
    </lineage>
</organism>
<dbReference type="PROSITE" id="PS50297">
    <property type="entry name" value="ANK_REP_REGION"/>
    <property type="match status" value="1"/>
</dbReference>
<comment type="caution">
    <text evidence="4">The sequence shown here is derived from an EMBL/GenBank/DDBJ whole genome shotgun (WGS) entry which is preliminary data.</text>
</comment>
<dbReference type="EMBL" id="LANR01000001">
    <property type="protein sequence ID" value="KJV61983.1"/>
    <property type="molecule type" value="Genomic_DNA"/>
</dbReference>
<protein>
    <submittedName>
        <fullName evidence="4">Ankyrin repeat family protein</fullName>
    </submittedName>
</protein>
<name>A0A0F3N1W1_RICAM</name>
<keyword evidence="5" id="KW-1185">Reference proteome</keyword>
<keyword evidence="1" id="KW-0677">Repeat</keyword>
<keyword evidence="2 3" id="KW-0040">ANK repeat</keyword>
<accession>A0A0F3N1W1</accession>
<dbReference type="InterPro" id="IPR002110">
    <property type="entry name" value="Ankyrin_rpt"/>
</dbReference>
<dbReference type="PATRIC" id="fig|1359164.3.peg.992"/>
<evidence type="ECO:0000256" key="1">
    <source>
        <dbReference type="ARBA" id="ARBA00022737"/>
    </source>
</evidence>